<proteinExistence type="inferred from homology"/>
<accession>A0A7W9SQ23</accession>
<keyword evidence="3" id="KW-0472">Membrane</keyword>
<sequence length="373" mass="40817">MKYQSLFLTALALVALPISSFGRSVSARQATAQDASDTVDVIYRCRYIRSASALTMLTALFPADQLKAVVGPEPYSPRIEQAATSNGSQVTAVKTLAETEAGLVSHDIILSGKRATVDRAMALLEKADHHRKQVKLNVKIADMDLEKLLDLGIKWNWAPNFTVSEKGESATSATGIAPHKFSVGNWVHTPEFINAALSSNTQNNTVRLLAQPNISLLDGERGFILIGERILFPKIVSYSSVGLPIYDKEEVRTGIYIQVAVQMSDHGDMTLSVYPQVSVISGFLDINGTKYPEINTREEQTTVRIKDKETLVIGGLLREDEITKMTAVPGLSKIPVFGELFKNRSTSHVKSDLVITITPETIDDDETGTIVKK</sequence>
<dbReference type="GO" id="GO:0015627">
    <property type="term" value="C:type II protein secretion system complex"/>
    <property type="evidence" value="ECO:0007669"/>
    <property type="project" value="TreeGrafter"/>
</dbReference>
<keyword evidence="2 5" id="KW-0732">Signal</keyword>
<evidence type="ECO:0000313" key="8">
    <source>
        <dbReference type="Proteomes" id="UP000520814"/>
    </source>
</evidence>
<evidence type="ECO:0000256" key="4">
    <source>
        <dbReference type="RuleBase" id="RU004003"/>
    </source>
</evidence>
<dbReference type="Pfam" id="PF00263">
    <property type="entry name" value="Secretin"/>
    <property type="match status" value="1"/>
</dbReference>
<evidence type="ECO:0000259" key="6">
    <source>
        <dbReference type="Pfam" id="PF00263"/>
    </source>
</evidence>
<dbReference type="GO" id="GO:0009306">
    <property type="term" value="P:protein secretion"/>
    <property type="evidence" value="ECO:0007669"/>
    <property type="project" value="InterPro"/>
</dbReference>
<reference evidence="7 8" key="1">
    <citation type="submission" date="2020-08" db="EMBL/GenBank/DDBJ databases">
        <title>Genomic Encyclopedia of Type Strains, Phase IV (KMG-IV): sequencing the most valuable type-strain genomes for metagenomic binning, comparative biology and taxonomic classification.</title>
        <authorList>
            <person name="Goeker M."/>
        </authorList>
    </citation>
    <scope>NUCLEOTIDE SEQUENCE [LARGE SCALE GENOMIC DNA]</scope>
    <source>
        <strain evidence="7 8">DSM 23562</strain>
    </source>
</reference>
<dbReference type="PANTHER" id="PTHR30332">
    <property type="entry name" value="PROBABLE GENERAL SECRETION PATHWAY PROTEIN D"/>
    <property type="match status" value="1"/>
</dbReference>
<dbReference type="RefSeq" id="WP_184193939.1">
    <property type="nucleotide sequence ID" value="NZ_JACHGW010000002.1"/>
</dbReference>
<evidence type="ECO:0000256" key="5">
    <source>
        <dbReference type="SAM" id="SignalP"/>
    </source>
</evidence>
<comment type="caution">
    <text evidence="7">The sequence shown here is derived from an EMBL/GenBank/DDBJ whole genome shotgun (WGS) entry which is preliminary data.</text>
</comment>
<feature type="domain" description="Type II/III secretion system secretin-like" evidence="6">
    <location>
        <begin position="201"/>
        <end position="362"/>
    </location>
</feature>
<organism evidence="7 8">
    <name type="scientific">Armatimonas rosea</name>
    <dbReference type="NCBI Taxonomy" id="685828"/>
    <lineage>
        <taxon>Bacteria</taxon>
        <taxon>Bacillati</taxon>
        <taxon>Armatimonadota</taxon>
        <taxon>Armatimonadia</taxon>
        <taxon>Armatimonadales</taxon>
        <taxon>Armatimonadaceae</taxon>
        <taxon>Armatimonas</taxon>
    </lineage>
</organism>
<dbReference type="InterPro" id="IPR001775">
    <property type="entry name" value="GspD/PilQ"/>
</dbReference>
<feature type="chain" id="PRO_5031189217" evidence="5">
    <location>
        <begin position="21"/>
        <end position="373"/>
    </location>
</feature>
<dbReference type="PANTHER" id="PTHR30332:SF24">
    <property type="entry name" value="SECRETIN GSPD-RELATED"/>
    <property type="match status" value="1"/>
</dbReference>
<dbReference type="PRINTS" id="PR00811">
    <property type="entry name" value="BCTERIALGSPD"/>
</dbReference>
<keyword evidence="8" id="KW-1185">Reference proteome</keyword>
<comment type="similarity">
    <text evidence="4">Belongs to the bacterial secretin family.</text>
</comment>
<dbReference type="Proteomes" id="UP000520814">
    <property type="component" value="Unassembled WGS sequence"/>
</dbReference>
<comment type="subcellular location">
    <subcellularLocation>
        <location evidence="1">Membrane</location>
    </subcellularLocation>
</comment>
<protein>
    <submittedName>
        <fullName evidence="7">Type II secretory pathway component GspD/PulD (Secretin)</fullName>
    </submittedName>
</protein>
<evidence type="ECO:0000256" key="3">
    <source>
        <dbReference type="ARBA" id="ARBA00023136"/>
    </source>
</evidence>
<evidence type="ECO:0000256" key="1">
    <source>
        <dbReference type="ARBA" id="ARBA00004370"/>
    </source>
</evidence>
<dbReference type="GO" id="GO:0016020">
    <property type="term" value="C:membrane"/>
    <property type="evidence" value="ECO:0007669"/>
    <property type="project" value="UniProtKB-SubCell"/>
</dbReference>
<name>A0A7W9SQ23_ARMRO</name>
<evidence type="ECO:0000256" key="2">
    <source>
        <dbReference type="ARBA" id="ARBA00022729"/>
    </source>
</evidence>
<dbReference type="InterPro" id="IPR004846">
    <property type="entry name" value="T2SS/T3SS_dom"/>
</dbReference>
<gene>
    <name evidence="7" type="ORF">HNQ39_001724</name>
</gene>
<feature type="signal peptide" evidence="5">
    <location>
        <begin position="1"/>
        <end position="20"/>
    </location>
</feature>
<evidence type="ECO:0000313" key="7">
    <source>
        <dbReference type="EMBL" id="MBB6049933.1"/>
    </source>
</evidence>
<dbReference type="AlphaFoldDB" id="A0A7W9SQ23"/>
<dbReference type="EMBL" id="JACHGW010000002">
    <property type="protein sequence ID" value="MBB6049933.1"/>
    <property type="molecule type" value="Genomic_DNA"/>
</dbReference>
<dbReference type="InterPro" id="IPR050810">
    <property type="entry name" value="Bact_Secretion_Sys_Channel"/>
</dbReference>